<sequence length="60" mass="7183">MTSCPTHVAYGLLNFNISNLITIDVKQCERSTVSPWRRLGEKHQRSRKRDWPLEWQMRVL</sequence>
<protein>
    <submittedName>
        <fullName evidence="1">Uncharacterized protein</fullName>
    </submittedName>
</protein>
<keyword evidence="2" id="KW-1185">Reference proteome</keyword>
<dbReference type="AlphaFoldDB" id="A0A6A5UEQ6"/>
<name>A0A6A5UEQ6_9PLEO</name>
<organism evidence="1 2">
    <name type="scientific">Byssothecium circinans</name>
    <dbReference type="NCBI Taxonomy" id="147558"/>
    <lineage>
        <taxon>Eukaryota</taxon>
        <taxon>Fungi</taxon>
        <taxon>Dikarya</taxon>
        <taxon>Ascomycota</taxon>
        <taxon>Pezizomycotina</taxon>
        <taxon>Dothideomycetes</taxon>
        <taxon>Pleosporomycetidae</taxon>
        <taxon>Pleosporales</taxon>
        <taxon>Massarineae</taxon>
        <taxon>Massarinaceae</taxon>
        <taxon>Byssothecium</taxon>
    </lineage>
</organism>
<dbReference type="EMBL" id="ML976977">
    <property type="protein sequence ID" value="KAF1963391.1"/>
    <property type="molecule type" value="Genomic_DNA"/>
</dbReference>
<evidence type="ECO:0000313" key="1">
    <source>
        <dbReference type="EMBL" id="KAF1963391.1"/>
    </source>
</evidence>
<gene>
    <name evidence="1" type="ORF">CC80DRAFT_4670</name>
</gene>
<reference evidence="1" key="1">
    <citation type="journal article" date="2020" name="Stud. Mycol.">
        <title>101 Dothideomycetes genomes: a test case for predicting lifestyles and emergence of pathogens.</title>
        <authorList>
            <person name="Haridas S."/>
            <person name="Albert R."/>
            <person name="Binder M."/>
            <person name="Bloem J."/>
            <person name="Labutti K."/>
            <person name="Salamov A."/>
            <person name="Andreopoulos B."/>
            <person name="Baker S."/>
            <person name="Barry K."/>
            <person name="Bills G."/>
            <person name="Bluhm B."/>
            <person name="Cannon C."/>
            <person name="Castanera R."/>
            <person name="Culley D."/>
            <person name="Daum C."/>
            <person name="Ezra D."/>
            <person name="Gonzalez J."/>
            <person name="Henrissat B."/>
            <person name="Kuo A."/>
            <person name="Liang C."/>
            <person name="Lipzen A."/>
            <person name="Lutzoni F."/>
            <person name="Magnuson J."/>
            <person name="Mondo S."/>
            <person name="Nolan M."/>
            <person name="Ohm R."/>
            <person name="Pangilinan J."/>
            <person name="Park H.-J."/>
            <person name="Ramirez L."/>
            <person name="Alfaro M."/>
            <person name="Sun H."/>
            <person name="Tritt A."/>
            <person name="Yoshinaga Y."/>
            <person name="Zwiers L.-H."/>
            <person name="Turgeon B."/>
            <person name="Goodwin S."/>
            <person name="Spatafora J."/>
            <person name="Crous P."/>
            <person name="Grigoriev I."/>
        </authorList>
    </citation>
    <scope>NUCLEOTIDE SEQUENCE</scope>
    <source>
        <strain evidence="1">CBS 675.92</strain>
    </source>
</reference>
<dbReference type="Proteomes" id="UP000800035">
    <property type="component" value="Unassembled WGS sequence"/>
</dbReference>
<accession>A0A6A5UEQ6</accession>
<proteinExistence type="predicted"/>
<evidence type="ECO:0000313" key="2">
    <source>
        <dbReference type="Proteomes" id="UP000800035"/>
    </source>
</evidence>